<dbReference type="GO" id="GO:0008146">
    <property type="term" value="F:sulfotransferase activity"/>
    <property type="evidence" value="ECO:0007669"/>
    <property type="project" value="TreeGrafter"/>
</dbReference>
<evidence type="ECO:0000256" key="9">
    <source>
        <dbReference type="ARBA" id="ARBA00073635"/>
    </source>
</evidence>
<keyword evidence="4" id="KW-0067">ATP-binding</keyword>
<dbReference type="Proteomes" id="UP000278756">
    <property type="component" value="Chromosome 1"/>
</dbReference>
<dbReference type="Gene3D" id="3.40.50.720">
    <property type="entry name" value="NAD(P)-binding Rossmann-like Domain"/>
    <property type="match status" value="1"/>
</dbReference>
<keyword evidence="13" id="KW-0812">Transmembrane</keyword>
<dbReference type="InterPro" id="IPR045886">
    <property type="entry name" value="ThiF/MoeB/HesA"/>
</dbReference>
<evidence type="ECO:0000256" key="3">
    <source>
        <dbReference type="ARBA" id="ARBA00022741"/>
    </source>
</evidence>
<dbReference type="GO" id="GO:0061605">
    <property type="term" value="F:molybdopterin-synthase adenylyltransferase activity"/>
    <property type="evidence" value="ECO:0007669"/>
    <property type="project" value="UniProtKB-EC"/>
</dbReference>
<accession>A0A3G9FYM7</accession>
<keyword evidence="13" id="KW-1133">Transmembrane helix</keyword>
<dbReference type="GO" id="GO:0008641">
    <property type="term" value="F:ubiquitin-like modifier activating enzyme activity"/>
    <property type="evidence" value="ECO:0007669"/>
    <property type="project" value="InterPro"/>
</dbReference>
<evidence type="ECO:0000256" key="11">
    <source>
        <dbReference type="ARBA" id="ARBA00075328"/>
    </source>
</evidence>
<reference evidence="16" key="1">
    <citation type="journal article" date="2017" name="Biotechnol. Biofuels">
        <title>Evaluation of environmental bacterial communities as a factor affecting the growth of duckweed Lemna minor.</title>
        <authorList>
            <person name="Ishizawa H."/>
            <person name="Kuroda M."/>
            <person name="Morikawa M."/>
            <person name="Ike M."/>
        </authorList>
    </citation>
    <scope>NUCLEOTIDE SEQUENCE [LARGE SCALE GENOMIC DNA]</scope>
    <source>
        <strain evidence="16">M6</strain>
    </source>
</reference>
<evidence type="ECO:0000256" key="6">
    <source>
        <dbReference type="ARBA" id="ARBA00055169"/>
    </source>
</evidence>
<dbReference type="PANTHER" id="PTHR10953">
    <property type="entry name" value="UBIQUITIN-ACTIVATING ENZYME E1"/>
    <property type="match status" value="1"/>
</dbReference>
<evidence type="ECO:0000256" key="4">
    <source>
        <dbReference type="ARBA" id="ARBA00022840"/>
    </source>
</evidence>
<feature type="transmembrane region" description="Helical" evidence="13">
    <location>
        <begin position="40"/>
        <end position="67"/>
    </location>
</feature>
<protein>
    <recommendedName>
        <fullName evidence="9">Molybdopterin-synthase adenylyltransferase</fullName>
        <ecNumber evidence="8">2.7.7.80</ecNumber>
    </recommendedName>
    <alternativeName>
        <fullName evidence="12">MoaD protein adenylase</fullName>
    </alternativeName>
    <alternativeName>
        <fullName evidence="10">Molybdopterin-converting factor subunit 1 adenylase</fullName>
    </alternativeName>
    <alternativeName>
        <fullName evidence="11">Sulfur carrier protein MoaD adenylyltransferase</fullName>
    </alternativeName>
</protein>
<dbReference type="SUPFAM" id="SSF69572">
    <property type="entry name" value="Activating enzymes of the ubiquitin-like proteins"/>
    <property type="match status" value="1"/>
</dbReference>
<dbReference type="EC" id="2.7.7.80" evidence="8"/>
<dbReference type="InterPro" id="IPR000594">
    <property type="entry name" value="ThiF_NAD_FAD-bd"/>
</dbReference>
<keyword evidence="2 15" id="KW-0808">Transferase</keyword>
<dbReference type="PANTHER" id="PTHR10953:SF102">
    <property type="entry name" value="ADENYLYLTRANSFERASE AND SULFURTRANSFERASE MOCS3"/>
    <property type="match status" value="1"/>
</dbReference>
<comment type="function">
    <text evidence="6">Catalyzes the adenylation by ATP of the carboxyl group of the C-terminal glycine of sulfur carrier protein MoaD.</text>
</comment>
<dbReference type="OrthoDB" id="9804286at2"/>
<keyword evidence="3" id="KW-0547">Nucleotide-binding</keyword>
<dbReference type="AlphaFoldDB" id="A0A3G9FYM7"/>
<comment type="similarity">
    <text evidence="1">Belongs to the HesA/MoeB/ThiF family.</text>
</comment>
<dbReference type="Pfam" id="PF00899">
    <property type="entry name" value="ThiF"/>
    <property type="match status" value="1"/>
</dbReference>
<dbReference type="GO" id="GO:0005829">
    <property type="term" value="C:cytosol"/>
    <property type="evidence" value="ECO:0007669"/>
    <property type="project" value="TreeGrafter"/>
</dbReference>
<dbReference type="RefSeq" id="WP_126419488.1">
    <property type="nucleotide sequence ID" value="NZ_AP018827.1"/>
</dbReference>
<evidence type="ECO:0000256" key="2">
    <source>
        <dbReference type="ARBA" id="ARBA00022679"/>
    </source>
</evidence>
<dbReference type="GO" id="GO:0004792">
    <property type="term" value="F:thiosulfate-cyanide sulfurtransferase activity"/>
    <property type="evidence" value="ECO:0007669"/>
    <property type="project" value="TreeGrafter"/>
</dbReference>
<keyword evidence="15" id="KW-0548">Nucleotidyltransferase</keyword>
<organism evidence="15 16">
    <name type="scientific">Asticcacaulis excentricus</name>
    <dbReference type="NCBI Taxonomy" id="78587"/>
    <lineage>
        <taxon>Bacteria</taxon>
        <taxon>Pseudomonadati</taxon>
        <taxon>Pseudomonadota</taxon>
        <taxon>Alphaproteobacteria</taxon>
        <taxon>Caulobacterales</taxon>
        <taxon>Caulobacteraceae</taxon>
        <taxon>Asticcacaulis</taxon>
    </lineage>
</organism>
<evidence type="ECO:0000256" key="1">
    <source>
        <dbReference type="ARBA" id="ARBA00009919"/>
    </source>
</evidence>
<evidence type="ECO:0000256" key="13">
    <source>
        <dbReference type="SAM" id="Phobius"/>
    </source>
</evidence>
<evidence type="ECO:0000256" key="5">
    <source>
        <dbReference type="ARBA" id="ARBA00052218"/>
    </source>
</evidence>
<gene>
    <name evidence="15" type="ORF">EM6_0053</name>
</gene>
<keyword evidence="13" id="KW-0472">Membrane</keyword>
<dbReference type="NCBIfam" id="NF004281">
    <property type="entry name" value="PRK05690.1"/>
    <property type="match status" value="1"/>
</dbReference>
<evidence type="ECO:0000313" key="16">
    <source>
        <dbReference type="Proteomes" id="UP000278756"/>
    </source>
</evidence>
<dbReference type="GO" id="GO:0005524">
    <property type="term" value="F:ATP binding"/>
    <property type="evidence" value="ECO:0007669"/>
    <property type="project" value="UniProtKB-KW"/>
</dbReference>
<name>A0A3G9FYM7_9CAUL</name>
<feature type="domain" description="THIF-type NAD/FAD binding fold" evidence="14">
    <location>
        <begin position="18"/>
        <end position="248"/>
    </location>
</feature>
<evidence type="ECO:0000256" key="10">
    <source>
        <dbReference type="ARBA" id="ARBA00075110"/>
    </source>
</evidence>
<dbReference type="FunFam" id="3.40.50.720:FF:000033">
    <property type="entry name" value="Adenylyltransferase and sulfurtransferase MOCS3"/>
    <property type="match status" value="1"/>
</dbReference>
<dbReference type="EMBL" id="AP018827">
    <property type="protein sequence ID" value="BBF79487.1"/>
    <property type="molecule type" value="Genomic_DNA"/>
</dbReference>
<evidence type="ECO:0000313" key="15">
    <source>
        <dbReference type="EMBL" id="BBF79487.1"/>
    </source>
</evidence>
<reference evidence="16" key="2">
    <citation type="journal article" date="2017" name="Plant Physiol. Biochem.">
        <title>Differential oxidative and antioxidative response of duckweed Lemna minor toward plant growth promoting/inhibiting bacteria.</title>
        <authorList>
            <person name="Ishizawa H."/>
            <person name="Kuroda M."/>
            <person name="Morikawa M."/>
            <person name="Ike M."/>
        </authorList>
    </citation>
    <scope>NUCLEOTIDE SEQUENCE [LARGE SCALE GENOMIC DNA]</scope>
    <source>
        <strain evidence="16">M6</strain>
    </source>
</reference>
<evidence type="ECO:0000256" key="7">
    <source>
        <dbReference type="ARBA" id="ARBA00063809"/>
    </source>
</evidence>
<comment type="catalytic activity">
    <reaction evidence="5">
        <text>[molybdopterin-synthase sulfur-carrier protein]-C-terminal Gly-Gly + ATP + H(+) = [molybdopterin-synthase sulfur-carrier protein]-C-terminal Gly-Gly-AMP + diphosphate</text>
        <dbReference type="Rhea" id="RHEA:43616"/>
        <dbReference type="Rhea" id="RHEA-COMP:12159"/>
        <dbReference type="Rhea" id="RHEA-COMP:12202"/>
        <dbReference type="ChEBI" id="CHEBI:15378"/>
        <dbReference type="ChEBI" id="CHEBI:30616"/>
        <dbReference type="ChEBI" id="CHEBI:33019"/>
        <dbReference type="ChEBI" id="CHEBI:90618"/>
        <dbReference type="ChEBI" id="CHEBI:90778"/>
        <dbReference type="EC" id="2.7.7.80"/>
    </reaction>
</comment>
<proteinExistence type="inferred from homology"/>
<dbReference type="InterPro" id="IPR035985">
    <property type="entry name" value="Ubiquitin-activating_enz"/>
</dbReference>
<sequence>MSLPHVPPELSDDDLDRYARHIVLKEVGGMGQRRLKGAKVLIVGLGGIGAPAALYLAAAGIGTLGLLDDDTVSLSNLQRQVLYATNDVGAFKSEVAQARLSALNPHAALNRHPVRLTPDNAAEIISGYDIVLDGCDNFETRHLVNRTCMALGKTLVSGALGRFSGQVSVFKGTPCYQCLVPEIPPDAETCERVGIVGALAGIIGSMSALEVIKLITGAGDPLIGKLLIFDGLSMTSRIITLPPEPDCKICGGTNGL</sequence>
<comment type="subunit">
    <text evidence="7">Homodimer. Forms a stable heterotetrameric complex of 2 MoeB and 2 MoaD during adenylation of MoaD.</text>
</comment>
<dbReference type="CDD" id="cd00757">
    <property type="entry name" value="ThiF_MoeB_HesA_family"/>
    <property type="match status" value="1"/>
</dbReference>
<evidence type="ECO:0000256" key="8">
    <source>
        <dbReference type="ARBA" id="ARBA00066884"/>
    </source>
</evidence>
<evidence type="ECO:0000259" key="14">
    <source>
        <dbReference type="Pfam" id="PF00899"/>
    </source>
</evidence>
<evidence type="ECO:0000256" key="12">
    <source>
        <dbReference type="ARBA" id="ARBA00078531"/>
    </source>
</evidence>